<feature type="region of interest" description="Disordered" evidence="6">
    <location>
        <begin position="98"/>
        <end position="117"/>
    </location>
</feature>
<dbReference type="GO" id="GO:0000278">
    <property type="term" value="P:mitotic cell cycle"/>
    <property type="evidence" value="ECO:0007669"/>
    <property type="project" value="TreeGrafter"/>
</dbReference>
<dbReference type="InterPro" id="IPR051185">
    <property type="entry name" value="ASPM"/>
</dbReference>
<dbReference type="GO" id="GO:0007051">
    <property type="term" value="P:spindle organization"/>
    <property type="evidence" value="ECO:0007669"/>
    <property type="project" value="TreeGrafter"/>
</dbReference>
<dbReference type="OrthoDB" id="195702at2759"/>
<keyword evidence="5" id="KW-0479">Metal-binding</keyword>
<dbReference type="PANTHER" id="PTHR22706:SF1">
    <property type="entry name" value="ASSEMBLY FACTOR FOR SPINDLE MICROTUBULES"/>
    <property type="match status" value="1"/>
</dbReference>
<feature type="domain" description="B box-type" evidence="8">
    <location>
        <begin position="825"/>
        <end position="871"/>
    </location>
</feature>
<feature type="region of interest" description="Disordered" evidence="6">
    <location>
        <begin position="135"/>
        <end position="192"/>
    </location>
</feature>
<dbReference type="CDD" id="cd00201">
    <property type="entry name" value="WW"/>
    <property type="match status" value="3"/>
</dbReference>
<keyword evidence="5" id="KW-0862">Zinc</keyword>
<evidence type="ECO:0000256" key="5">
    <source>
        <dbReference type="PROSITE-ProRule" id="PRU00024"/>
    </source>
</evidence>
<dbReference type="EMBL" id="BRXW01000109">
    <property type="protein sequence ID" value="GMI07158.1"/>
    <property type="molecule type" value="Genomic_DNA"/>
</dbReference>
<feature type="domain" description="WW" evidence="7">
    <location>
        <begin position="1111"/>
        <end position="1144"/>
    </location>
</feature>
<keyword evidence="2" id="KW-0963">Cytoplasm</keyword>
<dbReference type="GO" id="GO:0005516">
    <property type="term" value="F:calmodulin binding"/>
    <property type="evidence" value="ECO:0007669"/>
    <property type="project" value="UniProtKB-KW"/>
</dbReference>
<gene>
    <name evidence="9" type="ORF">TrLO_g11035</name>
</gene>
<dbReference type="Pfam" id="PF00397">
    <property type="entry name" value="WW"/>
    <property type="match status" value="2"/>
</dbReference>
<dbReference type="CDD" id="cd23767">
    <property type="entry name" value="IQCD"/>
    <property type="match status" value="1"/>
</dbReference>
<dbReference type="CDD" id="cd19757">
    <property type="entry name" value="Bbox1"/>
    <property type="match status" value="2"/>
</dbReference>
<dbReference type="SMART" id="SM00456">
    <property type="entry name" value="WW"/>
    <property type="match status" value="4"/>
</dbReference>
<dbReference type="PROSITE" id="PS50096">
    <property type="entry name" value="IQ"/>
    <property type="match status" value="5"/>
</dbReference>
<evidence type="ECO:0008006" key="11">
    <source>
        <dbReference type="Google" id="ProtNLM"/>
    </source>
</evidence>
<dbReference type="GO" id="GO:0008270">
    <property type="term" value="F:zinc ion binding"/>
    <property type="evidence" value="ECO:0007669"/>
    <property type="project" value="UniProtKB-KW"/>
</dbReference>
<dbReference type="Pfam" id="PF00612">
    <property type="entry name" value="IQ"/>
    <property type="match status" value="4"/>
</dbReference>
<dbReference type="Proteomes" id="UP001165122">
    <property type="component" value="Unassembled WGS sequence"/>
</dbReference>
<evidence type="ECO:0000256" key="4">
    <source>
        <dbReference type="ARBA" id="ARBA00022860"/>
    </source>
</evidence>
<feature type="compositionally biased region" description="Gly residues" evidence="6">
    <location>
        <begin position="1089"/>
        <end position="1112"/>
    </location>
</feature>
<dbReference type="GO" id="GO:0005737">
    <property type="term" value="C:cytoplasm"/>
    <property type="evidence" value="ECO:0007669"/>
    <property type="project" value="UniProtKB-SubCell"/>
</dbReference>
<dbReference type="PROSITE" id="PS01159">
    <property type="entry name" value="WW_DOMAIN_1"/>
    <property type="match status" value="3"/>
</dbReference>
<dbReference type="Gene3D" id="2.20.70.10">
    <property type="match status" value="3"/>
</dbReference>
<dbReference type="GO" id="GO:0000922">
    <property type="term" value="C:spindle pole"/>
    <property type="evidence" value="ECO:0007669"/>
    <property type="project" value="TreeGrafter"/>
</dbReference>
<feature type="compositionally biased region" description="Basic residues" evidence="6">
    <location>
        <begin position="171"/>
        <end position="180"/>
    </location>
</feature>
<dbReference type="SUPFAM" id="SSF51045">
    <property type="entry name" value="WW domain"/>
    <property type="match status" value="2"/>
</dbReference>
<name>A0A9W7CED0_9STRA</name>
<evidence type="ECO:0000256" key="2">
    <source>
        <dbReference type="ARBA" id="ARBA00022490"/>
    </source>
</evidence>
<comment type="subcellular location">
    <subcellularLocation>
        <location evidence="1">Cytoplasm</location>
    </subcellularLocation>
</comment>
<dbReference type="Pfam" id="PF22586">
    <property type="entry name" value="ANCHR-like_BBOX"/>
    <property type="match status" value="1"/>
</dbReference>
<dbReference type="PROSITE" id="PS50119">
    <property type="entry name" value="ZF_BBOX"/>
    <property type="match status" value="1"/>
</dbReference>
<feature type="region of interest" description="Disordered" evidence="6">
    <location>
        <begin position="1089"/>
        <end position="1117"/>
    </location>
</feature>
<dbReference type="InterPro" id="IPR001202">
    <property type="entry name" value="WW_dom"/>
</dbReference>
<organism evidence="9 10">
    <name type="scientific">Triparma laevis f. longispina</name>
    <dbReference type="NCBI Taxonomy" id="1714387"/>
    <lineage>
        <taxon>Eukaryota</taxon>
        <taxon>Sar</taxon>
        <taxon>Stramenopiles</taxon>
        <taxon>Ochrophyta</taxon>
        <taxon>Bolidophyceae</taxon>
        <taxon>Parmales</taxon>
        <taxon>Triparmaceae</taxon>
        <taxon>Triparma</taxon>
    </lineage>
</organism>
<evidence type="ECO:0000256" key="1">
    <source>
        <dbReference type="ARBA" id="ARBA00004496"/>
    </source>
</evidence>
<keyword evidence="10" id="KW-1185">Reference proteome</keyword>
<feature type="domain" description="WW" evidence="7">
    <location>
        <begin position="764"/>
        <end position="792"/>
    </location>
</feature>
<dbReference type="InterPro" id="IPR000048">
    <property type="entry name" value="IQ_motif_EF-hand-BS"/>
</dbReference>
<dbReference type="PROSITE" id="PS50020">
    <property type="entry name" value="WW_DOMAIN_2"/>
    <property type="match status" value="3"/>
</dbReference>
<dbReference type="PANTHER" id="PTHR22706">
    <property type="entry name" value="ASSEMBLY FACTOR FOR SPINDLE MICROTUBULES"/>
    <property type="match status" value="1"/>
</dbReference>
<evidence type="ECO:0000259" key="7">
    <source>
        <dbReference type="PROSITE" id="PS50020"/>
    </source>
</evidence>
<dbReference type="InterPro" id="IPR036020">
    <property type="entry name" value="WW_dom_sf"/>
</dbReference>
<dbReference type="GO" id="GO:0051295">
    <property type="term" value="P:establishment of meiotic spindle localization"/>
    <property type="evidence" value="ECO:0007669"/>
    <property type="project" value="TreeGrafter"/>
</dbReference>
<evidence type="ECO:0000256" key="3">
    <source>
        <dbReference type="ARBA" id="ARBA00022737"/>
    </source>
</evidence>
<dbReference type="AlphaFoldDB" id="A0A9W7CED0"/>
<evidence type="ECO:0000259" key="8">
    <source>
        <dbReference type="PROSITE" id="PS50119"/>
    </source>
</evidence>
<accession>A0A9W7CED0</accession>
<feature type="region of interest" description="Disordered" evidence="6">
    <location>
        <begin position="1"/>
        <end position="70"/>
    </location>
</feature>
<comment type="caution">
    <text evidence="9">The sequence shown here is derived from an EMBL/GenBank/DDBJ whole genome shotgun (WGS) entry which is preliminary data.</text>
</comment>
<feature type="domain" description="WW" evidence="7">
    <location>
        <begin position="1056"/>
        <end position="1089"/>
    </location>
</feature>
<protein>
    <recommendedName>
        <fullName evidence="11">WW domain-containing protein</fullName>
    </recommendedName>
</protein>
<reference evidence="10" key="1">
    <citation type="journal article" date="2023" name="Commun. Biol.">
        <title>Genome analysis of Parmales, the sister group of diatoms, reveals the evolutionary specialization of diatoms from phago-mixotrophs to photoautotrophs.</title>
        <authorList>
            <person name="Ban H."/>
            <person name="Sato S."/>
            <person name="Yoshikawa S."/>
            <person name="Yamada K."/>
            <person name="Nakamura Y."/>
            <person name="Ichinomiya M."/>
            <person name="Sato N."/>
            <person name="Blanc-Mathieu R."/>
            <person name="Endo H."/>
            <person name="Kuwata A."/>
            <person name="Ogata H."/>
        </authorList>
    </citation>
    <scope>NUCLEOTIDE SEQUENCE [LARGE SCALE GENOMIC DNA]</scope>
    <source>
        <strain evidence="10">NIES 3700</strain>
    </source>
</reference>
<evidence type="ECO:0000256" key="6">
    <source>
        <dbReference type="SAM" id="MobiDB-lite"/>
    </source>
</evidence>
<feature type="compositionally biased region" description="Polar residues" evidence="6">
    <location>
        <begin position="8"/>
        <end position="17"/>
    </location>
</feature>
<sequence length="1144" mass="127222">MMIFGGSLDQQQQNMMSSRAGLDPRQSLSASMATIDEGANPGGPAPGPAYSSPANDKANSKSAEALKRLNQQQVRLAKELERTRRRMKEEVAKVRITTKKLRKTMGHEGESDDDEQQSIDSFAKQLGIDLDSLEDVKKAAGIPPGRRRTTVRDNKNSSNNDNNSVNTDNSKKKKKKKRKAKDGPSTGYSTLPILTTDGRGAFEVNAGLSSNGLPNSGLIPVFALPSVNHRTVEFVNRIPREPKPEEIAARKREKEEMLLMQQHLGLSEADLRDLEEELGMGQGGRTSSNEVDKFLQQQLSRGIGGGSTPQDGAHGVPTLNMDSLGAAGAASVRRKKKSKKSHSIYNFGSAAENEEDEEAAILNRTTPRCLTLGVESTTNELRNELGTSIHSMQALTAAVKEDVIAIQKMCKIGPEHGKAGVYMKSWAVEKVAAILQDMLFSFVGSAFERWRDVIRLDKKNEKMTKYLKYQGGRKMELFIRDMLKKRLASGWIVWVDAVTEMRRVEREKLENKAAQILQNAWRGRLAKVMVSKIKADRLAKQQHDAAVKIQALARGVATRVNYNKILLERARTHAALCIQCCVRCYFARKVVAAKALAKKKLLATCTLQRYMRGMFGRLETRRRRLERKRNLCAVEIQRCLRGRWGRLKFEKKKRDVLEYSMASIIQKHVRRCLAISRCRRIREENARERRRLEKAAIVVQKYYRGHRGRVMVSLKMKSHTAVNKKRNFAITKIQSWYRGVEARIRVKAMMADKMEYMMNDSRMWQETWSEESNAWFYHNRETEEAKWEPPDCGYTKADGRLVLNTGKVIDDPLKSMTEEEKDAKEKETKCADCEKNEATRLCNECGDKYCTSCYAEAHASGKRAEHTFVRIGPIECEECGMALAVKWCTACDDPFCSDCYDKIHSRGKRRLHAFCNIDSHGAVSPRAWGADGQPAGVFSGGKLGVGGGALDMAEDYGNMETYASDQAGAESFGSVDPSQEWSLYYTDDNLPYWYSNVSGETTYDMPAGAPAAPGMEATTTGYVEEVGVDPPPMEQQEQNSSWLTNAAEEEVEGGGGELPEGWEAFVDDDGNTYYYNAGSGESTYDFPVGGEGGGGGGGDDGYGGGGEGGGGEAASPWEQYFDESGQSYYYNSVTGDSTYENPGI</sequence>
<evidence type="ECO:0000313" key="9">
    <source>
        <dbReference type="EMBL" id="GMI07158.1"/>
    </source>
</evidence>
<feature type="compositionally biased region" description="Low complexity" evidence="6">
    <location>
        <begin position="156"/>
        <end position="168"/>
    </location>
</feature>
<proteinExistence type="predicted"/>
<keyword evidence="3" id="KW-0677">Repeat</keyword>
<evidence type="ECO:0000313" key="10">
    <source>
        <dbReference type="Proteomes" id="UP001165122"/>
    </source>
</evidence>
<dbReference type="SMART" id="SM00015">
    <property type="entry name" value="IQ"/>
    <property type="match status" value="8"/>
</dbReference>
<dbReference type="InterPro" id="IPR000315">
    <property type="entry name" value="Znf_B-box"/>
</dbReference>
<keyword evidence="4" id="KW-0112">Calmodulin-binding</keyword>
<keyword evidence="5" id="KW-0863">Zinc-finger</keyword>
<dbReference type="Gene3D" id="1.20.5.190">
    <property type="match status" value="2"/>
</dbReference>
<feature type="region of interest" description="Disordered" evidence="6">
    <location>
        <begin position="300"/>
        <end position="320"/>
    </location>
</feature>